<dbReference type="EMBL" id="GBRH01268927">
    <property type="protein sequence ID" value="JAD28968.1"/>
    <property type="molecule type" value="Transcribed_RNA"/>
</dbReference>
<evidence type="ECO:0000256" key="1">
    <source>
        <dbReference type="SAM" id="MobiDB-lite"/>
    </source>
</evidence>
<protein>
    <submittedName>
        <fullName evidence="2">Uncharacterized protein</fullName>
    </submittedName>
</protein>
<reference evidence="2" key="2">
    <citation type="journal article" date="2015" name="Data Brief">
        <title>Shoot transcriptome of the giant reed, Arundo donax.</title>
        <authorList>
            <person name="Barrero R.A."/>
            <person name="Guerrero F.D."/>
            <person name="Moolhuijzen P."/>
            <person name="Goolsby J.A."/>
            <person name="Tidwell J."/>
            <person name="Bellgard S.E."/>
            <person name="Bellgard M.I."/>
        </authorList>
    </citation>
    <scope>NUCLEOTIDE SEQUENCE</scope>
    <source>
        <tissue evidence="2">Shoot tissue taken approximately 20 cm above the soil surface</tissue>
    </source>
</reference>
<reference evidence="2" key="1">
    <citation type="submission" date="2014-09" db="EMBL/GenBank/DDBJ databases">
        <authorList>
            <person name="Magalhaes I.L.F."/>
            <person name="Oliveira U."/>
            <person name="Santos F.R."/>
            <person name="Vidigal T.H.D.A."/>
            <person name="Brescovit A.D."/>
            <person name="Santos A.J."/>
        </authorList>
    </citation>
    <scope>NUCLEOTIDE SEQUENCE</scope>
    <source>
        <tissue evidence="2">Shoot tissue taken approximately 20 cm above the soil surface</tissue>
    </source>
</reference>
<feature type="region of interest" description="Disordered" evidence="1">
    <location>
        <begin position="1"/>
        <end position="24"/>
    </location>
</feature>
<dbReference type="AlphaFoldDB" id="A0A0A8YU42"/>
<organism evidence="2">
    <name type="scientific">Arundo donax</name>
    <name type="common">Giant reed</name>
    <name type="synonym">Donax arundinaceus</name>
    <dbReference type="NCBI Taxonomy" id="35708"/>
    <lineage>
        <taxon>Eukaryota</taxon>
        <taxon>Viridiplantae</taxon>
        <taxon>Streptophyta</taxon>
        <taxon>Embryophyta</taxon>
        <taxon>Tracheophyta</taxon>
        <taxon>Spermatophyta</taxon>
        <taxon>Magnoliopsida</taxon>
        <taxon>Liliopsida</taxon>
        <taxon>Poales</taxon>
        <taxon>Poaceae</taxon>
        <taxon>PACMAD clade</taxon>
        <taxon>Arundinoideae</taxon>
        <taxon>Arundineae</taxon>
        <taxon>Arundo</taxon>
    </lineage>
</organism>
<feature type="compositionally biased region" description="Polar residues" evidence="1">
    <location>
        <begin position="8"/>
        <end position="18"/>
    </location>
</feature>
<proteinExistence type="predicted"/>
<sequence>MRYAPNELTLTQGSNNHFNRFGRA</sequence>
<evidence type="ECO:0000313" key="2">
    <source>
        <dbReference type="EMBL" id="JAD28968.1"/>
    </source>
</evidence>
<name>A0A0A8YU42_ARUDO</name>
<accession>A0A0A8YU42</accession>